<dbReference type="SMART" id="SM00353">
    <property type="entry name" value="HLH"/>
    <property type="match status" value="1"/>
</dbReference>
<accession>A0ABP0U0L1</accession>
<evidence type="ECO:0000256" key="4">
    <source>
        <dbReference type="ARBA" id="ARBA00023242"/>
    </source>
</evidence>
<dbReference type="InterPro" id="IPR054502">
    <property type="entry name" value="bHLH-TF_ACT-like_plant"/>
</dbReference>
<evidence type="ECO:0000256" key="5">
    <source>
        <dbReference type="SAM" id="MobiDB-lite"/>
    </source>
</evidence>
<evidence type="ECO:0000256" key="2">
    <source>
        <dbReference type="ARBA" id="ARBA00023015"/>
    </source>
</evidence>
<evidence type="ECO:0000256" key="3">
    <source>
        <dbReference type="ARBA" id="ARBA00023163"/>
    </source>
</evidence>
<dbReference type="PANTHER" id="PTHR31945">
    <property type="entry name" value="TRANSCRIPTION FACTOR SCREAM2-RELATED"/>
    <property type="match status" value="1"/>
</dbReference>
<dbReference type="Pfam" id="PF00010">
    <property type="entry name" value="HLH"/>
    <property type="match status" value="1"/>
</dbReference>
<name>A0ABP0U0L1_9BRYO</name>
<protein>
    <recommendedName>
        <fullName evidence="6">BHLH domain-containing protein</fullName>
    </recommendedName>
</protein>
<dbReference type="Gene3D" id="4.10.280.10">
    <property type="entry name" value="Helix-loop-helix DNA-binding domain"/>
    <property type="match status" value="1"/>
</dbReference>
<feature type="compositionally biased region" description="Polar residues" evidence="5">
    <location>
        <begin position="363"/>
        <end position="376"/>
    </location>
</feature>
<dbReference type="EMBL" id="OZ019909">
    <property type="protein sequence ID" value="CAK9209694.1"/>
    <property type="molecule type" value="Genomic_DNA"/>
</dbReference>
<dbReference type="SUPFAM" id="SSF47459">
    <property type="entry name" value="HLH, helix-loop-helix DNA-binding domain"/>
    <property type="match status" value="1"/>
</dbReference>
<organism evidence="7 8">
    <name type="scientific">Sphagnum troendelagicum</name>
    <dbReference type="NCBI Taxonomy" id="128251"/>
    <lineage>
        <taxon>Eukaryota</taxon>
        <taxon>Viridiplantae</taxon>
        <taxon>Streptophyta</taxon>
        <taxon>Embryophyta</taxon>
        <taxon>Bryophyta</taxon>
        <taxon>Sphagnophytina</taxon>
        <taxon>Sphagnopsida</taxon>
        <taxon>Sphagnales</taxon>
        <taxon>Sphagnaceae</taxon>
        <taxon>Sphagnum</taxon>
    </lineage>
</organism>
<comment type="subcellular location">
    <subcellularLocation>
        <location evidence="1">Nucleus</location>
    </subcellularLocation>
</comment>
<dbReference type="PANTHER" id="PTHR31945:SF144">
    <property type="entry name" value="BHLH DOMAIN-CONTAINING PROTEIN"/>
    <property type="match status" value="1"/>
</dbReference>
<dbReference type="InterPro" id="IPR051358">
    <property type="entry name" value="TF_AMS/ICE1/BHLH6-like"/>
</dbReference>
<feature type="domain" description="BHLH" evidence="6">
    <location>
        <begin position="287"/>
        <end position="336"/>
    </location>
</feature>
<sequence>MGRTQDQCAGAAAAASQEPVLLQHPMSNPYFQVGLLQPPAMVSSAVGICEMGGAWNDMRTLVSSSGHELQSKPWVQLPASSNLEIIGPFRDPSSFFMLPNQVSNVGMSLLQGSIGSAAPNNCMSAATFNMPVVSSSTSAESFKPHHLQLITPHTQWNELKPSTVVVQSESPAQPISTTAATEAQRQLPDHLALHVAAAPCSYSSPALAQQQGSCTSDHDPAAAAKQQLELQHALENVETSSRSWSGVPELSASTVADYCSDGGQPEQLKSMGKINTNRRKGGVCGNSIASKNLVSERKRRKKLNEALYSLRALVPKISKMDKASIIGDAVNFVQELRKEVEEMELAEINSSNLESSEHCSPTAPDSNTNHKSSSHQLHLMSPKKKKKILQVEVAKLEDEIYHLCIVCHNGHGVLVQLMQALESLGIDFVNTHHTSFQDYILNTFVAQMKNWEMMETEDAFKIDLKSYCICEHGSKLRPAQSTRWNIIATSCTMNFSFFFPTGSSNSCHVSHPPPHPTPLFSFGKYSNFCTCFL</sequence>
<dbReference type="Pfam" id="PF22754">
    <property type="entry name" value="bHLH-TF_ACT-like_plant"/>
    <property type="match status" value="1"/>
</dbReference>
<evidence type="ECO:0000313" key="7">
    <source>
        <dbReference type="EMBL" id="CAK9209694.1"/>
    </source>
</evidence>
<keyword evidence="8" id="KW-1185">Reference proteome</keyword>
<gene>
    <name evidence="7" type="ORF">CSSPTR1EN2_LOCUS9983</name>
</gene>
<reference evidence="7" key="1">
    <citation type="submission" date="2024-02" db="EMBL/GenBank/DDBJ databases">
        <authorList>
            <consortium name="ELIXIR-Norway"/>
            <consortium name="Elixir Norway"/>
        </authorList>
    </citation>
    <scope>NUCLEOTIDE SEQUENCE</scope>
</reference>
<dbReference type="Proteomes" id="UP001497512">
    <property type="component" value="Chromosome 17"/>
</dbReference>
<dbReference type="CDD" id="cd11443">
    <property type="entry name" value="bHLH_AtAMS_like"/>
    <property type="match status" value="1"/>
</dbReference>
<keyword evidence="3" id="KW-0804">Transcription</keyword>
<evidence type="ECO:0000313" key="8">
    <source>
        <dbReference type="Proteomes" id="UP001497512"/>
    </source>
</evidence>
<keyword evidence="4" id="KW-0539">Nucleus</keyword>
<keyword evidence="2" id="KW-0805">Transcription regulation</keyword>
<evidence type="ECO:0000256" key="1">
    <source>
        <dbReference type="ARBA" id="ARBA00004123"/>
    </source>
</evidence>
<proteinExistence type="predicted"/>
<dbReference type="InterPro" id="IPR011598">
    <property type="entry name" value="bHLH_dom"/>
</dbReference>
<dbReference type="InterPro" id="IPR036638">
    <property type="entry name" value="HLH_DNA-bd_sf"/>
</dbReference>
<evidence type="ECO:0000259" key="6">
    <source>
        <dbReference type="PROSITE" id="PS50888"/>
    </source>
</evidence>
<dbReference type="PROSITE" id="PS50888">
    <property type="entry name" value="BHLH"/>
    <property type="match status" value="1"/>
</dbReference>
<feature type="region of interest" description="Disordered" evidence="5">
    <location>
        <begin position="349"/>
        <end position="379"/>
    </location>
</feature>